<gene>
    <name evidence="1" type="ORF">DXG03_002900</name>
</gene>
<protein>
    <submittedName>
        <fullName evidence="1">Uncharacterized protein</fullName>
    </submittedName>
</protein>
<keyword evidence="2" id="KW-1185">Reference proteome</keyword>
<accession>A0A9P7GB48</accession>
<reference evidence="1" key="1">
    <citation type="submission" date="2020-07" db="EMBL/GenBank/DDBJ databases">
        <authorList>
            <person name="Nieuwenhuis M."/>
            <person name="Van De Peppel L.J.J."/>
        </authorList>
    </citation>
    <scope>NUCLEOTIDE SEQUENCE</scope>
    <source>
        <strain evidence="1">AP01</strain>
        <tissue evidence="1">Mycelium</tissue>
    </source>
</reference>
<evidence type="ECO:0000313" key="1">
    <source>
        <dbReference type="EMBL" id="KAG5646596.1"/>
    </source>
</evidence>
<dbReference type="OrthoDB" id="107110at2759"/>
<name>A0A9P7GB48_9AGAR</name>
<proteinExistence type="predicted"/>
<organism evidence="1 2">
    <name type="scientific">Asterophora parasitica</name>
    <dbReference type="NCBI Taxonomy" id="117018"/>
    <lineage>
        <taxon>Eukaryota</taxon>
        <taxon>Fungi</taxon>
        <taxon>Dikarya</taxon>
        <taxon>Basidiomycota</taxon>
        <taxon>Agaricomycotina</taxon>
        <taxon>Agaricomycetes</taxon>
        <taxon>Agaricomycetidae</taxon>
        <taxon>Agaricales</taxon>
        <taxon>Tricholomatineae</taxon>
        <taxon>Lyophyllaceae</taxon>
        <taxon>Asterophora</taxon>
    </lineage>
</organism>
<reference evidence="1" key="2">
    <citation type="submission" date="2021-10" db="EMBL/GenBank/DDBJ databases">
        <title>Phylogenomics reveals ancestral predisposition of the termite-cultivated fungus Termitomyces towards a domesticated lifestyle.</title>
        <authorList>
            <person name="Auxier B."/>
            <person name="Grum-Grzhimaylo A."/>
            <person name="Cardenas M.E."/>
            <person name="Lodge J.D."/>
            <person name="Laessoe T."/>
            <person name="Pedersen O."/>
            <person name="Smith M.E."/>
            <person name="Kuyper T.W."/>
            <person name="Franco-Molano E.A."/>
            <person name="Baroni T.J."/>
            <person name="Aanen D.K."/>
        </authorList>
    </citation>
    <scope>NUCLEOTIDE SEQUENCE</scope>
    <source>
        <strain evidence="1">AP01</strain>
        <tissue evidence="1">Mycelium</tissue>
    </source>
</reference>
<dbReference type="Proteomes" id="UP000775547">
    <property type="component" value="Unassembled WGS sequence"/>
</dbReference>
<dbReference type="EMBL" id="JABCKV010000019">
    <property type="protein sequence ID" value="KAG5646596.1"/>
    <property type="molecule type" value="Genomic_DNA"/>
</dbReference>
<dbReference type="AlphaFoldDB" id="A0A9P7GB48"/>
<comment type="caution">
    <text evidence="1">The sequence shown here is derived from an EMBL/GenBank/DDBJ whole genome shotgun (WGS) entry which is preliminary data.</text>
</comment>
<dbReference type="PANTHER" id="PTHR33266">
    <property type="entry name" value="CHROMOSOME 15, WHOLE GENOME SHOTGUN SEQUENCE"/>
    <property type="match status" value="1"/>
</dbReference>
<sequence>MQQSADALYATLLQHKQGTKEDDVIFLLAFDECITLNKMLASSTSPKDLNPGPSLGALQWTMKSLNSRCQWLWALLLDTNSAIFDLSLTRENATSSRLEYLHSLPVYSHIGFDVFASQVFLNQQEPWTPAHALNLDVLAHFGRPKNPEALLKEASAKLFNGPLNVADQRHVFAGWSFKLQLEFGNKDAATVLAIDAVTQHMRMLQCVTHGNAVITRAPSGPILAIAATTSFLATEETYKQAVLVLAKELILQGFVLDRGRMDELLCRLILMMARDVVTLRLSTKSKHPYLNDNKNGIRPIPLKALLSNLVDGKLHSASVSVEADMMKFAEKIWINFTHFESLNVALTEVSQTLLAYAWLRGIAFQCSHPQLLINGFFVSYAGDLKDLFDPAKLVIIPWQLKARTTVASSLLGASLTSLPISDGPDRRTKGEDAFCMIEKNAAIPVEKKDATAEKFAAPVSSSKKRKLDAIYMTPEPERFIVNMRGFCYKVVEDLWILY</sequence>
<dbReference type="PANTHER" id="PTHR33266:SF1">
    <property type="entry name" value="F-BOX DOMAIN-CONTAINING PROTEIN"/>
    <property type="match status" value="1"/>
</dbReference>
<evidence type="ECO:0000313" key="2">
    <source>
        <dbReference type="Proteomes" id="UP000775547"/>
    </source>
</evidence>